<reference evidence="3 4" key="1">
    <citation type="submission" date="2016-05" db="EMBL/GenBank/DDBJ databases">
        <title>Nuclear genome of Blastocystis sp. subtype 1 NandII.</title>
        <authorList>
            <person name="Gentekaki E."/>
            <person name="Curtis B."/>
            <person name="Stairs C."/>
            <person name="Eme L."/>
            <person name="Herman E."/>
            <person name="Klimes V."/>
            <person name="Arias M.C."/>
            <person name="Elias M."/>
            <person name="Hilliou F."/>
            <person name="Klute M."/>
            <person name="Malik S.-B."/>
            <person name="Pightling A."/>
            <person name="Rachubinski R."/>
            <person name="Salas D."/>
            <person name="Schlacht A."/>
            <person name="Suga H."/>
            <person name="Archibald J."/>
            <person name="Ball S.G."/>
            <person name="Clark G."/>
            <person name="Dacks J."/>
            <person name="Van Der Giezen M."/>
            <person name="Tsaousis A."/>
            <person name="Roger A."/>
        </authorList>
    </citation>
    <scope>NUCLEOTIDE SEQUENCE [LARGE SCALE GENOMIC DNA]</scope>
    <source>
        <strain evidence="4">ATCC 50177 / NandII</strain>
    </source>
</reference>
<accession>A0A196SG01</accession>
<dbReference type="GO" id="GO:0006511">
    <property type="term" value="P:ubiquitin-dependent protein catabolic process"/>
    <property type="evidence" value="ECO:0007669"/>
    <property type="project" value="InterPro"/>
</dbReference>
<dbReference type="OrthoDB" id="5581181at2759"/>
<dbReference type="SUPFAM" id="SSF75632">
    <property type="entry name" value="Cullin homology domain"/>
    <property type="match status" value="1"/>
</dbReference>
<dbReference type="Gene3D" id="3.30.230.130">
    <property type="entry name" value="Cullin, Chain C, Domain 2"/>
    <property type="match status" value="1"/>
</dbReference>
<dbReference type="InterPro" id="IPR016158">
    <property type="entry name" value="Cullin_homology"/>
</dbReference>
<dbReference type="PROSITE" id="PS50069">
    <property type="entry name" value="CULLIN_2"/>
    <property type="match status" value="1"/>
</dbReference>
<dbReference type="GO" id="GO:0070979">
    <property type="term" value="P:protein K11-linked ubiquitination"/>
    <property type="evidence" value="ECO:0007669"/>
    <property type="project" value="TreeGrafter"/>
</dbReference>
<dbReference type="PANTHER" id="PTHR45957">
    <property type="entry name" value="ANAPHASE-PROMOTING COMPLEX SUBUNIT 2"/>
    <property type="match status" value="1"/>
</dbReference>
<dbReference type="Proteomes" id="UP000078348">
    <property type="component" value="Unassembled WGS sequence"/>
</dbReference>
<dbReference type="EMBL" id="LXWW01000202">
    <property type="protein sequence ID" value="OAO14899.1"/>
    <property type="molecule type" value="Genomic_DNA"/>
</dbReference>
<protein>
    <submittedName>
        <fullName evidence="3">Anaphase-promoting complex subunit</fullName>
    </submittedName>
</protein>
<dbReference type="GO" id="GO:0031625">
    <property type="term" value="F:ubiquitin protein ligase binding"/>
    <property type="evidence" value="ECO:0007669"/>
    <property type="project" value="InterPro"/>
</dbReference>
<feature type="domain" description="Cullin family profile" evidence="2">
    <location>
        <begin position="365"/>
        <end position="537"/>
    </location>
</feature>
<comment type="similarity">
    <text evidence="1">Belongs to the cullin family.</text>
</comment>
<dbReference type="InterPro" id="IPR044554">
    <property type="entry name" value="ANAPC2"/>
</dbReference>
<proteinExistence type="inferred from homology"/>
<dbReference type="STRING" id="478820.A0A196SG01"/>
<organism evidence="3 4">
    <name type="scientific">Blastocystis sp. subtype 1 (strain ATCC 50177 / NandII)</name>
    <dbReference type="NCBI Taxonomy" id="478820"/>
    <lineage>
        <taxon>Eukaryota</taxon>
        <taxon>Sar</taxon>
        <taxon>Stramenopiles</taxon>
        <taxon>Bigyra</taxon>
        <taxon>Opalozoa</taxon>
        <taxon>Opalinata</taxon>
        <taxon>Blastocystidae</taxon>
        <taxon>Blastocystis</taxon>
    </lineage>
</organism>
<gene>
    <name evidence="3" type="ORF">AV274_3408</name>
</gene>
<evidence type="ECO:0000313" key="3">
    <source>
        <dbReference type="EMBL" id="OAO14899.1"/>
    </source>
</evidence>
<evidence type="ECO:0000256" key="1">
    <source>
        <dbReference type="PROSITE-ProRule" id="PRU00330"/>
    </source>
</evidence>
<dbReference type="AlphaFoldDB" id="A0A196SG01"/>
<evidence type="ECO:0000313" key="4">
    <source>
        <dbReference type="Proteomes" id="UP000078348"/>
    </source>
</evidence>
<sequence>MCGAKRKATLNDAILSSSHAQLVLESVISQSLRYDLLSRLRAIPLGGEEIYIDHLTNACAMIEDYKAAITSLPLFQTMSESKLRIYQQLETILNPLLDGSLYDVIATVSKRRIIAILHGAPSSDSVDGILTHLSHYLSTDVLVQLLFVCITDIVNAEPRLPDTSILLPWFSSLFALPSNDSSHLTVQLRTTLQSAECSFFLHHLVQIVMDYPSSLQFFSLRGTDYPAPVSLAPYHASLRAVLQPAKPTDEIMAFYVNLVRVCDSLSIAPSFQQALLQPVQQFLRTRPDWVQCVFLVMSRDVPGVLIQTAPMAAPEDDWGLERLAAPAQRSDSDFFFYMTEIAGSASKFVDAVAGFFRDQLQFRCDETEEVKAIEKLVVFVIRRLGRATAARLVCMLRDARVSRLFNLAYRSKTPDLSGLQYSCFVVSRACWPDADAASSVAQALQVLVPPAVRQRQKQMERFFKKGYKNRSLRVCEGQGVVSCTLALRGEARAFELSIFDAALLGLLTRNCLWTAEELVAETGVSPTRVFASLHMLLEAGLVVCVGQQPLTYRHVNAWGEKGVEVNAEEAKTNELLAQLRKYERFVVEMLNMCTTFDVARLHARLKLFLQGANKFEFSVEELRVLIEDMKRRDVVFEENGVLKLRQYFG</sequence>
<name>A0A196SG01_BLAHN</name>
<dbReference type="InterPro" id="IPR036317">
    <property type="entry name" value="Cullin_homology_sf"/>
</dbReference>
<dbReference type="InterPro" id="IPR036388">
    <property type="entry name" value="WH-like_DNA-bd_sf"/>
</dbReference>
<evidence type="ECO:0000259" key="2">
    <source>
        <dbReference type="PROSITE" id="PS50069"/>
    </source>
</evidence>
<dbReference type="GO" id="GO:0005680">
    <property type="term" value="C:anaphase-promoting complex"/>
    <property type="evidence" value="ECO:0007669"/>
    <property type="project" value="TreeGrafter"/>
</dbReference>
<keyword evidence="4" id="KW-1185">Reference proteome</keyword>
<dbReference type="GO" id="GO:0007091">
    <property type="term" value="P:metaphase/anaphase transition of mitotic cell cycle"/>
    <property type="evidence" value="ECO:0007669"/>
    <property type="project" value="TreeGrafter"/>
</dbReference>
<comment type="caution">
    <text evidence="3">The sequence shown here is derived from an EMBL/GenBank/DDBJ whole genome shotgun (WGS) entry which is preliminary data.</text>
</comment>
<dbReference type="Gene3D" id="1.10.10.10">
    <property type="entry name" value="Winged helix-like DNA-binding domain superfamily/Winged helix DNA-binding domain"/>
    <property type="match status" value="1"/>
</dbReference>
<dbReference type="PANTHER" id="PTHR45957:SF1">
    <property type="entry name" value="ANAPHASE-PROMOTING COMPLEX SUBUNIT 2"/>
    <property type="match status" value="1"/>
</dbReference>